<evidence type="ECO:0000313" key="6">
    <source>
        <dbReference type="Proteomes" id="UP000000719"/>
    </source>
</evidence>
<feature type="domain" description="Glycosyl hydrolase family 13 catalytic" evidence="4">
    <location>
        <begin position="55"/>
        <end position="452"/>
    </location>
</feature>
<name>B8D1B3_HALOH</name>
<dbReference type="OrthoDB" id="9805159at2"/>
<comment type="catalytic activity">
    <reaction evidence="3">
        <text>Endohydrolysis of (1-&gt;4)-alpha-D-glucosidic linkages in polysaccharides containing three or more (1-&gt;4)-alpha-linked D-glucose units.</text>
        <dbReference type="EC" id="3.2.1.1"/>
    </reaction>
</comment>
<dbReference type="Proteomes" id="UP000000719">
    <property type="component" value="Chromosome"/>
</dbReference>
<evidence type="ECO:0000259" key="4">
    <source>
        <dbReference type="SMART" id="SM00642"/>
    </source>
</evidence>
<dbReference type="KEGG" id="hor:Hore_23200"/>
<dbReference type="eggNOG" id="COG0366">
    <property type="taxonomic scope" value="Bacteria"/>
</dbReference>
<keyword evidence="6" id="KW-1185">Reference proteome</keyword>
<gene>
    <name evidence="5" type="ordered locus">Hore_23200</name>
</gene>
<dbReference type="InterPro" id="IPR045857">
    <property type="entry name" value="O16G_dom_2"/>
</dbReference>
<dbReference type="HOGENOM" id="CLU_006462_2_4_9"/>
<evidence type="ECO:0000256" key="2">
    <source>
        <dbReference type="RuleBase" id="RU003615"/>
    </source>
</evidence>
<dbReference type="AlphaFoldDB" id="B8D1B3"/>
<dbReference type="InterPro" id="IPR017853">
    <property type="entry name" value="GH"/>
</dbReference>
<dbReference type="InterPro" id="IPR006047">
    <property type="entry name" value="GH13_cat_dom"/>
</dbReference>
<dbReference type="STRING" id="373903.Hore_23200"/>
<dbReference type="GO" id="GO:0004556">
    <property type="term" value="F:alpha-amylase activity"/>
    <property type="evidence" value="ECO:0007669"/>
    <property type="project" value="UniProtKB-UniRule"/>
</dbReference>
<dbReference type="PANTHER" id="PTHR10357">
    <property type="entry name" value="ALPHA-AMYLASE FAMILY MEMBER"/>
    <property type="match status" value="1"/>
</dbReference>
<dbReference type="PANTHER" id="PTHR10357:SF179">
    <property type="entry name" value="NEUTRAL AND BASIC AMINO ACID TRANSPORT PROTEIN RBAT"/>
    <property type="match status" value="1"/>
</dbReference>
<dbReference type="Gene3D" id="3.90.400.10">
    <property type="entry name" value="Oligo-1,6-glucosidase, Domain 2"/>
    <property type="match status" value="1"/>
</dbReference>
<dbReference type="CDD" id="cd11316">
    <property type="entry name" value="AmyAc_bac2_AmyA"/>
    <property type="match status" value="1"/>
</dbReference>
<evidence type="ECO:0000256" key="3">
    <source>
        <dbReference type="RuleBase" id="RU361134"/>
    </source>
</evidence>
<dbReference type="SUPFAM" id="SSF51445">
    <property type="entry name" value="(Trans)glycosidases"/>
    <property type="match status" value="1"/>
</dbReference>
<dbReference type="Pfam" id="PF00128">
    <property type="entry name" value="Alpha-amylase"/>
    <property type="match status" value="1"/>
</dbReference>
<reference evidence="5 6" key="1">
    <citation type="journal article" date="2009" name="PLoS ONE">
        <title>Genome analysis of the anaerobic thermohalophilic bacterium Halothermothrix orenii.</title>
        <authorList>
            <person name="Mavromatis K."/>
            <person name="Ivanova N."/>
            <person name="Anderson I."/>
            <person name="Lykidis A."/>
            <person name="Hooper S.D."/>
            <person name="Sun H."/>
            <person name="Kunin V."/>
            <person name="Lapidus A."/>
            <person name="Hugenholtz P."/>
            <person name="Patel B."/>
            <person name="Kyrpides N.C."/>
        </authorList>
    </citation>
    <scope>NUCLEOTIDE SEQUENCE [LARGE SCALE GENOMIC DNA]</scope>
    <source>
        <strain evidence="6">H 168 / OCM 544 / DSM 9562</strain>
    </source>
</reference>
<evidence type="ECO:0000256" key="1">
    <source>
        <dbReference type="ARBA" id="ARBA00008061"/>
    </source>
</evidence>
<dbReference type="RefSeq" id="WP_015924033.1">
    <property type="nucleotide sequence ID" value="NC_011899.1"/>
</dbReference>
<dbReference type="SMART" id="SM00642">
    <property type="entry name" value="Aamy"/>
    <property type="match status" value="1"/>
</dbReference>
<sequence length="654" mass="75208">MLANLHKRRLLVFLVISLVVFTGLNLYTGSEAIAGETTALDWEPAEWARKAVFYEVFVRSFYDGNGDGIGDFVGLKEKIPYFKELGVDTLWLMPVNDSQSYHGYDVVDYYNTEPDYGTLEEFREFLQEAHANGLKVIMDLVLNHTSVNHYWFREAVNTRDSKYRDYYVWAENEEQVKELGPWGQPVWHRSPDGGYYYGLFWSGMPDLNYRNPEVRAEAKKIAKFWLDPNGDGDFSDGVDGFRLDAALHIDKDLTITHQWWQEFNTFVKGINPEAFLVGENWTDTHTVGEFFRDLDASFNFALADEILRMVNGVPVDILEEVKEIHGVYSQYSDQYIDAIFLRNHDQNRVGIEVLRNRAKMKLAASVLFTLPGTPFIYYGEELGQLGAKPDDNIREPFDWYKDSKGPGMTTMSKGGFYHSMRFTKPHDGISLEEERGKSGSVYEHYKKLIHIRKEHPQFFTGNYQKMVTPNRMYGYKVTDSEVDYNLYVIHNLSNKERGITISNRARDLLSGKTIKAHQGITLPPYGSLILKTTAASLKITGQDLSTKNPVVTFIVELTDKARTDEDIYLASKLSNWQVDDKFKLKKRSDGKYEITLEQPAGAALIFKFKTPGTWEDTSGRENEGDNRFQGSGYNNRIYTFENKETVYLTITGWE</sequence>
<proteinExistence type="inferred from homology"/>
<dbReference type="InterPro" id="IPR013780">
    <property type="entry name" value="Glyco_hydro_b"/>
</dbReference>
<dbReference type="PRINTS" id="PR00110">
    <property type="entry name" value="ALPHAAMYLASE"/>
</dbReference>
<dbReference type="Gene3D" id="2.60.40.1180">
    <property type="entry name" value="Golgi alpha-mannosidase II"/>
    <property type="match status" value="1"/>
</dbReference>
<keyword evidence="3" id="KW-0119">Carbohydrate metabolism</keyword>
<organism evidence="5 6">
    <name type="scientific">Halothermothrix orenii (strain H 168 / OCM 544 / DSM 9562)</name>
    <dbReference type="NCBI Taxonomy" id="373903"/>
    <lineage>
        <taxon>Bacteria</taxon>
        <taxon>Bacillati</taxon>
        <taxon>Bacillota</taxon>
        <taxon>Clostridia</taxon>
        <taxon>Halanaerobiales</taxon>
        <taxon>Halothermotrichaceae</taxon>
        <taxon>Halothermothrix</taxon>
    </lineage>
</organism>
<dbReference type="EMBL" id="CP001098">
    <property type="protein sequence ID" value="ACL71065.1"/>
    <property type="molecule type" value="Genomic_DNA"/>
</dbReference>
<dbReference type="Gene3D" id="3.20.20.80">
    <property type="entry name" value="Glycosidases"/>
    <property type="match status" value="1"/>
</dbReference>
<dbReference type="SUPFAM" id="SSF51011">
    <property type="entry name" value="Glycosyl hydrolase domain"/>
    <property type="match status" value="1"/>
</dbReference>
<keyword evidence="3 5" id="KW-0326">Glycosidase</keyword>
<dbReference type="GO" id="GO:0043169">
    <property type="term" value="F:cation binding"/>
    <property type="evidence" value="ECO:0007669"/>
    <property type="project" value="InterPro"/>
</dbReference>
<accession>B8D1B3</accession>
<dbReference type="CAZy" id="GH13">
    <property type="family name" value="Glycoside Hydrolase Family 13"/>
</dbReference>
<dbReference type="InterPro" id="IPR006046">
    <property type="entry name" value="Alpha_amylase"/>
</dbReference>
<dbReference type="GO" id="GO:0009313">
    <property type="term" value="P:oligosaccharide catabolic process"/>
    <property type="evidence" value="ECO:0007669"/>
    <property type="project" value="TreeGrafter"/>
</dbReference>
<keyword evidence="3 5" id="KW-0378">Hydrolase</keyword>
<comment type="similarity">
    <text evidence="1 2">Belongs to the glycosyl hydrolase 13 family.</text>
</comment>
<evidence type="ECO:0000313" key="5">
    <source>
        <dbReference type="EMBL" id="ACL71065.1"/>
    </source>
</evidence>
<protein>
    <recommendedName>
        <fullName evidence="3">Alpha-amylase</fullName>
        <ecNumber evidence="3">3.2.1.1</ecNumber>
    </recommendedName>
</protein>
<dbReference type="EC" id="3.2.1.1" evidence="3"/>